<keyword evidence="3" id="KW-1185">Reference proteome</keyword>
<accession>A0AAD9LIH5</accession>
<evidence type="ECO:0000256" key="1">
    <source>
        <dbReference type="SAM" id="MobiDB-lite"/>
    </source>
</evidence>
<dbReference type="Proteomes" id="UP001259832">
    <property type="component" value="Unassembled WGS sequence"/>
</dbReference>
<evidence type="ECO:0000313" key="2">
    <source>
        <dbReference type="EMBL" id="KAK1936594.1"/>
    </source>
</evidence>
<name>A0AAD9LIH5_9STRA</name>
<feature type="region of interest" description="Disordered" evidence="1">
    <location>
        <begin position="138"/>
        <end position="159"/>
    </location>
</feature>
<evidence type="ECO:0000313" key="3">
    <source>
        <dbReference type="Proteomes" id="UP001259832"/>
    </source>
</evidence>
<proteinExistence type="predicted"/>
<comment type="caution">
    <text evidence="2">The sequence shown here is derived from an EMBL/GenBank/DDBJ whole genome shotgun (WGS) entry which is preliminary data.</text>
</comment>
<protein>
    <submittedName>
        <fullName evidence="2">Uncharacterized protein</fullName>
    </submittedName>
</protein>
<reference evidence="2" key="1">
    <citation type="submission" date="2023-08" db="EMBL/GenBank/DDBJ databases">
        <title>Reference Genome Resource for the Citrus Pathogen Phytophthora citrophthora.</title>
        <authorList>
            <person name="Moller H."/>
            <person name="Coetzee B."/>
            <person name="Rose L.J."/>
            <person name="Van Niekerk J.M."/>
        </authorList>
    </citation>
    <scope>NUCLEOTIDE SEQUENCE</scope>
    <source>
        <strain evidence="2">STE-U-9442</strain>
    </source>
</reference>
<dbReference type="AlphaFoldDB" id="A0AAD9LIH5"/>
<gene>
    <name evidence="2" type="ORF">P3T76_010029</name>
</gene>
<sequence>MALLHKFDMSIAKQNIPTTKLSGGQRSIPGALYVDAPDSRTFSVPYLEKKLLRQPHYPHGWRIAQEFPMELDSITMSMELVGTVQGYTGDGGRYKWLVVFSNTEKKLFDCQELAQLIADSRKAGLDVTGSAVCTNGEEAGATAETSEEEDLQECVRPLS</sequence>
<organism evidence="2 3">
    <name type="scientific">Phytophthora citrophthora</name>
    <dbReference type="NCBI Taxonomy" id="4793"/>
    <lineage>
        <taxon>Eukaryota</taxon>
        <taxon>Sar</taxon>
        <taxon>Stramenopiles</taxon>
        <taxon>Oomycota</taxon>
        <taxon>Peronosporomycetes</taxon>
        <taxon>Peronosporales</taxon>
        <taxon>Peronosporaceae</taxon>
        <taxon>Phytophthora</taxon>
    </lineage>
</organism>
<dbReference type="EMBL" id="JASMQC010000021">
    <property type="protein sequence ID" value="KAK1936594.1"/>
    <property type="molecule type" value="Genomic_DNA"/>
</dbReference>